<protein>
    <submittedName>
        <fullName evidence="1">Uncharacterized protein</fullName>
    </submittedName>
</protein>
<dbReference type="AlphaFoldDB" id="A0AAU7TIF3"/>
<evidence type="ECO:0000313" key="1">
    <source>
        <dbReference type="EMBL" id="XBV26402.1"/>
    </source>
</evidence>
<reference evidence="1" key="1">
    <citation type="submission" date="2024-06" db="EMBL/GenBank/DDBJ databases">
        <title>Kribbella sp. strain HUAS MG21 genome sequences.</title>
        <authorList>
            <person name="Mo P."/>
        </authorList>
    </citation>
    <scope>NUCLEOTIDE SEQUENCE</scope>
    <source>
        <strain evidence="1">HUAS MG21</strain>
    </source>
</reference>
<name>A0AAU7TIF3_9ACTN</name>
<dbReference type="EMBL" id="CP158165">
    <property type="protein sequence ID" value="XBV26402.1"/>
    <property type="molecule type" value="Genomic_DNA"/>
</dbReference>
<accession>A0AAU7TIF3</accession>
<proteinExistence type="predicted"/>
<dbReference type="RefSeq" id="WP_350279201.1">
    <property type="nucleotide sequence ID" value="NZ_CP158165.1"/>
</dbReference>
<organism evidence="1">
    <name type="scientific">Kribbella sp. HUAS MG21</name>
    <dbReference type="NCBI Taxonomy" id="3160966"/>
    <lineage>
        <taxon>Bacteria</taxon>
        <taxon>Bacillati</taxon>
        <taxon>Actinomycetota</taxon>
        <taxon>Actinomycetes</taxon>
        <taxon>Propionibacteriales</taxon>
        <taxon>Kribbellaceae</taxon>
        <taxon>Kribbella</taxon>
    </lineage>
</organism>
<gene>
    <name evidence="1" type="ORF">ABN611_08215</name>
</gene>
<sequence length="140" mass="15356">MPDDSGGSDIVHVQEVDALRYSESEMANVAGTFRDGMTRAGEDSASPAAAGGTIESKLFMTQERQARESLVQFMTKTGNGLDGYHSAVTQLRIEHEGLVHLTRSRLQALLRPQEGPVRTDPAFDWRRAVQHQLHPELGGN</sequence>